<dbReference type="AlphaFoldDB" id="A0A371R3N6"/>
<dbReference type="Gene3D" id="3.90.1640.10">
    <property type="entry name" value="inorganic pyrophosphatase (n-terminal core)"/>
    <property type="match status" value="1"/>
</dbReference>
<feature type="domain" description="DDH" evidence="1">
    <location>
        <begin position="14"/>
        <end position="137"/>
    </location>
</feature>
<dbReference type="PANTHER" id="PTHR47618:SF1">
    <property type="entry name" value="BIFUNCTIONAL OLIGORIBONUCLEASE AND PAP PHOSPHATASE NRNA"/>
    <property type="match status" value="1"/>
</dbReference>
<name>A0A371R3N6_9CREN</name>
<evidence type="ECO:0000313" key="5">
    <source>
        <dbReference type="Proteomes" id="UP000257123"/>
    </source>
</evidence>
<dbReference type="InterPro" id="IPR051319">
    <property type="entry name" value="Oligoribo/pAp-PDE_c-di-AMP_PDE"/>
</dbReference>
<evidence type="ECO:0000313" key="3">
    <source>
        <dbReference type="EMBL" id="RFA98402.1"/>
    </source>
</evidence>
<dbReference type="Gene3D" id="3.10.310.30">
    <property type="match status" value="1"/>
</dbReference>
<dbReference type="PANTHER" id="PTHR47618">
    <property type="entry name" value="BIFUNCTIONAL OLIGORIBONUCLEASE AND PAP PHOSPHATASE NRNA"/>
    <property type="match status" value="1"/>
</dbReference>
<evidence type="ECO:0000313" key="4">
    <source>
        <dbReference type="Proteomes" id="UP000256877"/>
    </source>
</evidence>
<accession>A0A371R3N6</accession>
<dbReference type="InterPro" id="IPR038763">
    <property type="entry name" value="DHH_sf"/>
</dbReference>
<organism evidence="3 4">
    <name type="scientific">Pyrobaculum aerophilum</name>
    <dbReference type="NCBI Taxonomy" id="13773"/>
    <lineage>
        <taxon>Archaea</taxon>
        <taxon>Thermoproteota</taxon>
        <taxon>Thermoprotei</taxon>
        <taxon>Thermoproteales</taxon>
        <taxon>Thermoproteaceae</taxon>
        <taxon>Pyrobaculum</taxon>
    </lineage>
</organism>
<sequence>MLEELKGLLRGVARVAVITHRRADADALACAKILELVIKRLGVDVAAVVCPEGSPLGGCVEEVPKDVDLYVLADVASVSQIPPVCGMCVKIDHHVIGDEIPGIVVNRPSCTEVALMLAEEAGIDIPPDVAKLAVLGIYTDTGRLRRADGETFKRLAVLLNKIGSALGDVVGPEEKEREIHVTMALLKGMKRLEVYKSSVGIICTSFVGAHEADLANLLQSVGCRVAIVASLKKDGVHLVFRSRDLNVAILAASLGAGGGHREAAVTIIKERVSKSQLPSLLRKVVKTLFPDARPLV</sequence>
<dbReference type="InterPro" id="IPR001667">
    <property type="entry name" value="DDH_dom"/>
</dbReference>
<dbReference type="Proteomes" id="UP000256877">
    <property type="component" value="Unassembled WGS sequence"/>
</dbReference>
<dbReference type="SUPFAM" id="SSF64182">
    <property type="entry name" value="DHH phosphoesterases"/>
    <property type="match status" value="1"/>
</dbReference>
<gene>
    <name evidence="2" type="ORF">CGL51_04325</name>
    <name evidence="3" type="ORF">CGL52_07170</name>
</gene>
<evidence type="ECO:0000259" key="1">
    <source>
        <dbReference type="Pfam" id="PF01368"/>
    </source>
</evidence>
<proteinExistence type="predicted"/>
<reference evidence="4 5" key="1">
    <citation type="submission" date="2017-07" db="EMBL/GenBank/DDBJ databases">
        <title>Draft genome sequence of aerobic hyperthermophilic archaea, Pyrobaculum aerophilum YKB31 and YKB32.</title>
        <authorList>
            <person name="Mochizuki T."/>
            <person name="Berliner A.J."/>
            <person name="Yoshida-Takashima Y."/>
            <person name="Takaki Y."/>
            <person name="Nunoura T."/>
            <person name="Takai K."/>
        </authorList>
    </citation>
    <scope>NUCLEOTIDE SEQUENCE [LARGE SCALE GENOMIC DNA]</scope>
    <source>
        <strain evidence="2 5">YKB31</strain>
        <strain evidence="3 4">YKB32</strain>
    </source>
</reference>
<dbReference type="RefSeq" id="WP_116420814.1">
    <property type="nucleotide sequence ID" value="NZ_NMUE01000009.1"/>
</dbReference>
<dbReference type="EMBL" id="NMUF01000017">
    <property type="protein sequence ID" value="RFA98402.1"/>
    <property type="molecule type" value="Genomic_DNA"/>
</dbReference>
<comment type="caution">
    <text evidence="3">The sequence shown here is derived from an EMBL/GenBank/DDBJ whole genome shotgun (WGS) entry which is preliminary data.</text>
</comment>
<dbReference type="OrthoDB" id="350705at2157"/>
<protein>
    <submittedName>
        <fullName evidence="3">Phosphoesterase</fullName>
    </submittedName>
</protein>
<dbReference type="Proteomes" id="UP000257123">
    <property type="component" value="Unassembled WGS sequence"/>
</dbReference>
<evidence type="ECO:0000313" key="2">
    <source>
        <dbReference type="EMBL" id="RFA96905.1"/>
    </source>
</evidence>
<dbReference type="EMBL" id="NMUE01000009">
    <property type="protein sequence ID" value="RFA96905.1"/>
    <property type="molecule type" value="Genomic_DNA"/>
</dbReference>
<dbReference type="Pfam" id="PF01368">
    <property type="entry name" value="DHH"/>
    <property type="match status" value="1"/>
</dbReference>